<feature type="transmembrane region" description="Helical" evidence="2">
    <location>
        <begin position="177"/>
        <end position="198"/>
    </location>
</feature>
<proteinExistence type="predicted"/>
<name>A0ABU0CSR9_9BACI</name>
<keyword evidence="4" id="KW-1185">Reference proteome</keyword>
<dbReference type="InterPro" id="IPR014196">
    <property type="entry name" value="SpoIIM"/>
</dbReference>
<dbReference type="NCBIfam" id="TIGR02831">
    <property type="entry name" value="spo_II_M"/>
    <property type="match status" value="1"/>
</dbReference>
<keyword evidence="1 2" id="KW-0812">Transmembrane</keyword>
<feature type="transmembrane region" description="Helical" evidence="2">
    <location>
        <begin position="138"/>
        <end position="156"/>
    </location>
</feature>
<reference evidence="3 4" key="1">
    <citation type="submission" date="2023-07" db="EMBL/GenBank/DDBJ databases">
        <title>Genomic Encyclopedia of Type Strains, Phase IV (KMG-IV): sequencing the most valuable type-strain genomes for metagenomic binning, comparative biology and taxonomic classification.</title>
        <authorList>
            <person name="Goeker M."/>
        </authorList>
    </citation>
    <scope>NUCLEOTIDE SEQUENCE [LARGE SCALE GENOMIC DNA]</scope>
    <source>
        <strain evidence="3 4">DSM 17740</strain>
    </source>
</reference>
<keyword evidence="2" id="KW-1133">Transmembrane helix</keyword>
<feature type="transmembrane region" description="Helical" evidence="2">
    <location>
        <begin position="85"/>
        <end position="118"/>
    </location>
</feature>
<organism evidence="3 4">
    <name type="scientific">Caldalkalibacillus uzonensis</name>
    <dbReference type="NCBI Taxonomy" id="353224"/>
    <lineage>
        <taxon>Bacteria</taxon>
        <taxon>Bacillati</taxon>
        <taxon>Bacillota</taxon>
        <taxon>Bacilli</taxon>
        <taxon>Bacillales</taxon>
        <taxon>Bacillaceae</taxon>
        <taxon>Caldalkalibacillus</taxon>
    </lineage>
</organism>
<keyword evidence="1" id="KW-0749">Sporulation</keyword>
<evidence type="ECO:0000256" key="2">
    <source>
        <dbReference type="SAM" id="Phobius"/>
    </source>
</evidence>
<dbReference type="PIRSF" id="PIRSF038973">
    <property type="entry name" value="SpoIIM"/>
    <property type="match status" value="1"/>
</dbReference>
<dbReference type="Pfam" id="PF01944">
    <property type="entry name" value="SpoIIM"/>
    <property type="match status" value="1"/>
</dbReference>
<evidence type="ECO:0000313" key="4">
    <source>
        <dbReference type="Proteomes" id="UP001232445"/>
    </source>
</evidence>
<comment type="subcellular location">
    <subcellularLocation>
        <location evidence="1">Cell membrane</location>
        <topology evidence="1">Multi-pass membrane protein</topology>
    </subcellularLocation>
    <text evidence="1">Localizes to the sporulation septum and to the second division site within the mother cell. Before the start of engulfment localizes to the septal midpoint, then spreads throughout the septum prior to becoming enriched at the leading edge of the engulfing membrane, where it remains until the completion of membrane migration. Some remain partially trapped at the septum during engulfment and upon completion of engulfment become dispersed in the outer forespore membrane. Localization of the MPD complex to the septal membrane is dependent on SpoIIB.</text>
</comment>
<dbReference type="RefSeq" id="WP_307338695.1">
    <property type="nucleotide sequence ID" value="NZ_JAUSUQ010000006.1"/>
</dbReference>
<comment type="caution">
    <text evidence="3">The sequence shown here is derived from an EMBL/GenBank/DDBJ whole genome shotgun (WGS) entry which is preliminary data.</text>
</comment>
<feature type="transmembrane region" description="Helical" evidence="2">
    <location>
        <begin position="18"/>
        <end position="38"/>
    </location>
</feature>
<comment type="subunit">
    <text evidence="1">Component of the MPD complex composed of SpoIIM, SpoIIP and SpoIID.</text>
</comment>
<keyword evidence="1 2" id="KW-0472">Membrane</keyword>
<sequence length="207" mass="23571">MKQRIGQVIWNHVQEHSALYLFIVVLFVMGIIFGTLTVQSLGYAQQHDLYTYFQQFLDEFARNNIVDPGYAFYQNFIHYLKYVGIIWVLGLSIIGLPVILIMVFLKGVFVGFTVGFLVHQMGMKGFMFSFVSVIPQNMIVVPLILMMSVISISFSLKLIAHLFRQNRTYQKLSLAKYIGAMAIAAAVLLIVALFQTYLSPLLMRGLL</sequence>
<dbReference type="EMBL" id="JAUSUQ010000006">
    <property type="protein sequence ID" value="MDQ0339153.1"/>
    <property type="molecule type" value="Genomic_DNA"/>
</dbReference>
<comment type="function">
    <text evidence="1">Required for complete septum migration and engulfment of the forespore compartment during sporulation. Required for stabilizing and recruiting of SpoIIP to the septal membrane.</text>
</comment>
<protein>
    <recommendedName>
        <fullName evidence="1">Stage II sporulation protein M</fullName>
    </recommendedName>
</protein>
<dbReference type="Proteomes" id="UP001232445">
    <property type="component" value="Unassembled WGS sequence"/>
</dbReference>
<evidence type="ECO:0000313" key="3">
    <source>
        <dbReference type="EMBL" id="MDQ0339153.1"/>
    </source>
</evidence>
<accession>A0ABU0CSR9</accession>
<keyword evidence="1" id="KW-1003">Cell membrane</keyword>
<dbReference type="InterPro" id="IPR002798">
    <property type="entry name" value="SpoIIM-like"/>
</dbReference>
<gene>
    <name evidence="3" type="ORF">J2S00_001939</name>
</gene>
<evidence type="ECO:0000256" key="1">
    <source>
        <dbReference type="PIRNR" id="PIRNR038973"/>
    </source>
</evidence>